<dbReference type="InterPro" id="IPR050228">
    <property type="entry name" value="Carboxylesterase_BioH"/>
</dbReference>
<dbReference type="PANTHER" id="PTHR43194">
    <property type="entry name" value="HYDROLASE ALPHA/BETA FOLD FAMILY"/>
    <property type="match status" value="1"/>
</dbReference>
<gene>
    <name evidence="2" type="ORF">C6V83_03355</name>
</gene>
<dbReference type="PANTHER" id="PTHR43194:SF2">
    <property type="entry name" value="PEROXISOMAL MEMBRANE PROTEIN LPX1"/>
    <property type="match status" value="1"/>
</dbReference>
<dbReference type="InterPro" id="IPR000073">
    <property type="entry name" value="AB_hydrolase_1"/>
</dbReference>
<dbReference type="SUPFAM" id="SSF53474">
    <property type="entry name" value="alpha/beta-Hydrolases"/>
    <property type="match status" value="1"/>
</dbReference>
<dbReference type="InterPro" id="IPR029058">
    <property type="entry name" value="AB_hydrolase_fold"/>
</dbReference>
<name>A0A2S0KJZ1_9ACTN</name>
<feature type="domain" description="AB hydrolase-1" evidence="1">
    <location>
        <begin position="28"/>
        <end position="260"/>
    </location>
</feature>
<protein>
    <submittedName>
        <fullName evidence="2">Alpha/beta hydrolase</fullName>
    </submittedName>
</protein>
<evidence type="ECO:0000313" key="3">
    <source>
        <dbReference type="Proteomes" id="UP000239814"/>
    </source>
</evidence>
<dbReference type="KEGG" id="git:C6V83_03355"/>
<sequence length="281" mass="30573">MPFTVESGGLTLTGDHWRPTGRADGRSPLLFLHGGGQTRHSWDRSAADLAARGREVYTLDLRGHGDSSWAADGDYELDAFTDDLLAVLRTLQITPVLVGASLGGITALNTVGRNPGIATALVMVDVVIHTEERGIDRIRAFMAAHQGGFATLDDVADAIVEYYPERRRTRNLDGLQKNVRQRADGRWYWHWDPRFLGDPSESHRATRPEILAEAAVDVTVPTLLVRGGRSDVVSDEGIARTLALIPHAQVADVAGAGHMVAGDDNQVFETAVVEFLDRHGL</sequence>
<evidence type="ECO:0000259" key="1">
    <source>
        <dbReference type="Pfam" id="PF00561"/>
    </source>
</evidence>
<evidence type="ECO:0000313" key="2">
    <source>
        <dbReference type="EMBL" id="AVM01983.1"/>
    </source>
</evidence>
<dbReference type="Proteomes" id="UP000239814">
    <property type="component" value="Chromosome"/>
</dbReference>
<reference evidence="2 3" key="1">
    <citation type="submission" date="2018-03" db="EMBL/GenBank/DDBJ databases">
        <title>Characteristics and genome of n-alkane degrading marine bacteria Gordonia iterans isolated from crude oil contaminated in Tae-an, South Korea.</title>
        <authorList>
            <person name="Lee S.-S."/>
            <person name="Kim H."/>
        </authorList>
    </citation>
    <scope>NUCLEOTIDE SEQUENCE [LARGE SCALE GENOMIC DNA]</scope>
    <source>
        <strain evidence="2 3">Co17</strain>
    </source>
</reference>
<organism evidence="2 3">
    <name type="scientific">Gordonia iterans</name>
    <dbReference type="NCBI Taxonomy" id="1004901"/>
    <lineage>
        <taxon>Bacteria</taxon>
        <taxon>Bacillati</taxon>
        <taxon>Actinomycetota</taxon>
        <taxon>Actinomycetes</taxon>
        <taxon>Mycobacteriales</taxon>
        <taxon>Gordoniaceae</taxon>
        <taxon>Gordonia</taxon>
    </lineage>
</organism>
<dbReference type="AlphaFoldDB" id="A0A2S0KJZ1"/>
<dbReference type="OrthoDB" id="63519at2"/>
<keyword evidence="3" id="KW-1185">Reference proteome</keyword>
<accession>A0A2S0KJZ1</accession>
<proteinExistence type="predicted"/>
<dbReference type="GO" id="GO:0016787">
    <property type="term" value="F:hydrolase activity"/>
    <property type="evidence" value="ECO:0007669"/>
    <property type="project" value="UniProtKB-KW"/>
</dbReference>
<keyword evidence="2" id="KW-0378">Hydrolase</keyword>
<dbReference type="Pfam" id="PF00561">
    <property type="entry name" value="Abhydrolase_1"/>
    <property type="match status" value="1"/>
</dbReference>
<dbReference type="EMBL" id="CP027433">
    <property type="protein sequence ID" value="AVM01983.1"/>
    <property type="molecule type" value="Genomic_DNA"/>
</dbReference>
<dbReference type="Gene3D" id="3.40.50.1820">
    <property type="entry name" value="alpha/beta hydrolase"/>
    <property type="match status" value="1"/>
</dbReference>